<evidence type="ECO:0000259" key="1">
    <source>
        <dbReference type="SMART" id="SM00871"/>
    </source>
</evidence>
<evidence type="ECO:0000313" key="3">
    <source>
        <dbReference type="Proteomes" id="UP000307943"/>
    </source>
</evidence>
<name>A0A5C4TCR0_9BACL</name>
<reference evidence="2 3" key="1">
    <citation type="submission" date="2019-05" db="EMBL/GenBank/DDBJ databases">
        <title>We sequenced the genome of Paenibacillus hemerocallicola KCTC 33185 for further insight into its adaptation and study the phylogeny of Paenibacillus.</title>
        <authorList>
            <person name="Narsing Rao M.P."/>
        </authorList>
    </citation>
    <scope>NUCLEOTIDE SEQUENCE [LARGE SCALE GENOMIC DNA]</scope>
    <source>
        <strain evidence="2 3">KCTC 33185</strain>
    </source>
</reference>
<dbReference type="EMBL" id="VDCQ01000011">
    <property type="protein sequence ID" value="TNJ66416.1"/>
    <property type="molecule type" value="Genomic_DNA"/>
</dbReference>
<comment type="caution">
    <text evidence="2">The sequence shown here is derived from an EMBL/GenBank/DDBJ whole genome shotgun (WGS) entry which is preliminary data.</text>
</comment>
<gene>
    <name evidence="2" type="ORF">FE784_10595</name>
</gene>
<dbReference type="SUPFAM" id="SSF55136">
    <property type="entry name" value="Probable bacterial effector-binding domain"/>
    <property type="match status" value="1"/>
</dbReference>
<keyword evidence="3" id="KW-1185">Reference proteome</keyword>
<dbReference type="InterPro" id="IPR029441">
    <property type="entry name" value="Cass2"/>
</dbReference>
<dbReference type="OrthoDB" id="9773308at2"/>
<dbReference type="RefSeq" id="WP_139602172.1">
    <property type="nucleotide sequence ID" value="NZ_VDCQ01000011.1"/>
</dbReference>
<sequence>MIIETKIIEKPSFSAVGITETIRFDTSLPPSENAIAELWGRFGKRIPEITDQLGWRSFGLMLQNPDNPPGAPFEYTAAVQVRQEGQVPEGMTRIEVPAARYIVLTLRGPLDGISDGFKHFWGHWLPNSPYEYDGGTHTGKYEFEFYDQRYTNPNDPISEIDLYFPIRAK</sequence>
<dbReference type="Gene3D" id="3.20.80.10">
    <property type="entry name" value="Regulatory factor, effector binding domain"/>
    <property type="match status" value="1"/>
</dbReference>
<dbReference type="SMART" id="SM00871">
    <property type="entry name" value="AraC_E_bind"/>
    <property type="match status" value="1"/>
</dbReference>
<dbReference type="Pfam" id="PF14526">
    <property type="entry name" value="Cass2"/>
    <property type="match status" value="1"/>
</dbReference>
<dbReference type="InterPro" id="IPR010499">
    <property type="entry name" value="AraC_E-bd"/>
</dbReference>
<dbReference type="InterPro" id="IPR011256">
    <property type="entry name" value="Reg_factor_effector_dom_sf"/>
</dbReference>
<feature type="domain" description="AraC effector-binding" evidence="1">
    <location>
        <begin position="3"/>
        <end position="167"/>
    </location>
</feature>
<protein>
    <submittedName>
        <fullName evidence="2">GyrI-like domain-containing protein</fullName>
    </submittedName>
</protein>
<accession>A0A5C4TCR0</accession>
<evidence type="ECO:0000313" key="2">
    <source>
        <dbReference type="EMBL" id="TNJ66416.1"/>
    </source>
</evidence>
<dbReference type="InterPro" id="IPR053182">
    <property type="entry name" value="YobU-like_regulator"/>
</dbReference>
<proteinExistence type="predicted"/>
<dbReference type="Proteomes" id="UP000307943">
    <property type="component" value="Unassembled WGS sequence"/>
</dbReference>
<dbReference type="PANTHER" id="PTHR36444">
    <property type="entry name" value="TRANSCRIPTIONAL REGULATOR PROTEIN YOBU-RELATED"/>
    <property type="match status" value="1"/>
</dbReference>
<organism evidence="2 3">
    <name type="scientific">Paenibacillus hemerocallicola</name>
    <dbReference type="NCBI Taxonomy" id="1172614"/>
    <lineage>
        <taxon>Bacteria</taxon>
        <taxon>Bacillati</taxon>
        <taxon>Bacillota</taxon>
        <taxon>Bacilli</taxon>
        <taxon>Bacillales</taxon>
        <taxon>Paenibacillaceae</taxon>
        <taxon>Paenibacillus</taxon>
    </lineage>
</organism>
<dbReference type="AlphaFoldDB" id="A0A5C4TCR0"/>
<dbReference type="PANTHER" id="PTHR36444:SF2">
    <property type="entry name" value="TRANSCRIPTIONAL REGULATOR PROTEIN YOBU-RELATED"/>
    <property type="match status" value="1"/>
</dbReference>